<evidence type="ECO:0000256" key="3">
    <source>
        <dbReference type="ARBA" id="ARBA00009381"/>
    </source>
</evidence>
<evidence type="ECO:0000256" key="6">
    <source>
        <dbReference type="ARBA" id="ARBA00023145"/>
    </source>
</evidence>
<dbReference type="PANTHER" id="PTHR43199:SF1">
    <property type="entry name" value="GLUTATHIONE HYDROLASE PROENZYME"/>
    <property type="match status" value="1"/>
</dbReference>
<comment type="catalytic activity">
    <reaction evidence="1 11">
        <text>an S-substituted glutathione + H2O = an S-substituted L-cysteinylglycine + L-glutamate</text>
        <dbReference type="Rhea" id="RHEA:59468"/>
        <dbReference type="ChEBI" id="CHEBI:15377"/>
        <dbReference type="ChEBI" id="CHEBI:29985"/>
        <dbReference type="ChEBI" id="CHEBI:90779"/>
        <dbReference type="ChEBI" id="CHEBI:143103"/>
        <dbReference type="EC" id="3.4.19.13"/>
    </reaction>
</comment>
<dbReference type="InterPro" id="IPR029055">
    <property type="entry name" value="Ntn_hydrolases_N"/>
</dbReference>
<feature type="compositionally biased region" description="Basic residues" evidence="12">
    <location>
        <begin position="32"/>
        <end position="44"/>
    </location>
</feature>
<comment type="similarity">
    <text evidence="3 11">Belongs to the gamma-glutamyltransferase family.</text>
</comment>
<sequence length="628" mass="65760">MACAPESQACSGAPAPQQSRSTPLSVAAEKIPRHHARCSPPRKTRFVTPFSHTIHRPLLALVLALSPLAAPASDESRHPEPATAAVTKVLVRAQRHMVAAAHPLAAQAGLAVLRQGGSAVDAGIAMQLVLNLVEPQSSGIGGGGFLLHWQAADRRLSVIDGRETAPAAAREDRFVPEGRALPFRAAMNSGLSVGTPGLLRALEMAHRQHGRLPWAALFAPAVALAEEGFAVSPRLHALIAATPALAEQPSAAAYFLDGEGRPWPVGHRLRNPALAEVLRRVAAGGADAFYRGDIADDIVAAVRAHPRPGDLAAADLAGYRALQRPPLCGNYRGYRLCGPPPPTSGPLAVLQMLGMLEPQPMARLAPDSVQAVHYFAEAGRLAYADRERYVADPDFVAVPVAGLLAADYLATRAALISPRRSMGRALPGLPAGAQMAPGEDATAAQPSTSHLVAVDGEGNALSMTTTIEAAFGSKIFVRGFLLNNQLTDFSLLPRDAEGRPIANRVQPGKRPRSAMAPMVVFRGEQPYLLIGSPGGSAIINYVAKTLVGVLDWGLDVQQAIALPNMGSRNRQTELEHGSALVPLADGLRSLGHTVNVGDQPSGLHGILIDESGLSGGADPRREGVALGD</sequence>
<evidence type="ECO:0000313" key="13">
    <source>
        <dbReference type="EMBL" id="TDN51435.1"/>
    </source>
</evidence>
<gene>
    <name evidence="13" type="ORF">C7389_107170</name>
</gene>
<dbReference type="AlphaFoldDB" id="A0A4R6E142"/>
<dbReference type="GO" id="GO:0006750">
    <property type="term" value="P:glutathione biosynthetic process"/>
    <property type="evidence" value="ECO:0007669"/>
    <property type="project" value="UniProtKB-KW"/>
</dbReference>
<keyword evidence="11" id="KW-0317">Glutathione biosynthesis</keyword>
<dbReference type="EMBL" id="SNVV01000007">
    <property type="protein sequence ID" value="TDN51435.1"/>
    <property type="molecule type" value="Genomic_DNA"/>
</dbReference>
<comment type="PTM">
    <text evidence="11">Cleaved by autocatalysis into a large and a small subunit.</text>
</comment>
<comment type="subunit">
    <text evidence="11">This enzyme consists of two polypeptide chains, which are synthesized in precursor form from a single polypeptide.</text>
</comment>
<evidence type="ECO:0000256" key="10">
    <source>
        <dbReference type="PIRSR" id="PIRSR600101-2"/>
    </source>
</evidence>
<proteinExistence type="inferred from homology"/>
<evidence type="ECO:0000256" key="9">
    <source>
        <dbReference type="PIRSR" id="PIRSR600101-1"/>
    </source>
</evidence>
<keyword evidence="14" id="KW-1185">Reference proteome</keyword>
<evidence type="ECO:0000256" key="7">
    <source>
        <dbReference type="ARBA" id="ARBA00023315"/>
    </source>
</evidence>
<evidence type="ECO:0000256" key="8">
    <source>
        <dbReference type="ARBA" id="ARBA00047417"/>
    </source>
</evidence>
<evidence type="ECO:0000256" key="4">
    <source>
        <dbReference type="ARBA" id="ARBA00022679"/>
    </source>
</evidence>
<comment type="catalytic activity">
    <reaction evidence="8 11">
        <text>an N-terminal (5-L-glutamyl)-[peptide] + an alpha-amino acid = 5-L-glutamyl amino acid + an N-terminal L-alpha-aminoacyl-[peptide]</text>
        <dbReference type="Rhea" id="RHEA:23904"/>
        <dbReference type="Rhea" id="RHEA-COMP:9780"/>
        <dbReference type="Rhea" id="RHEA-COMP:9795"/>
        <dbReference type="ChEBI" id="CHEBI:77644"/>
        <dbReference type="ChEBI" id="CHEBI:78597"/>
        <dbReference type="ChEBI" id="CHEBI:78599"/>
        <dbReference type="ChEBI" id="CHEBI:78608"/>
        <dbReference type="EC" id="2.3.2.2"/>
    </reaction>
</comment>
<comment type="pathway">
    <text evidence="11">Sulfur metabolism; glutathione metabolism.</text>
</comment>
<keyword evidence="7 11" id="KW-0012">Acyltransferase</keyword>
<dbReference type="GO" id="GO:0006751">
    <property type="term" value="P:glutathione catabolic process"/>
    <property type="evidence" value="ECO:0007669"/>
    <property type="project" value="UniProtKB-UniRule"/>
</dbReference>
<evidence type="ECO:0000313" key="14">
    <source>
        <dbReference type="Proteomes" id="UP000295129"/>
    </source>
</evidence>
<dbReference type="InterPro" id="IPR043137">
    <property type="entry name" value="GGT_ssub_C"/>
</dbReference>
<dbReference type="InterPro" id="IPR043138">
    <property type="entry name" value="GGT_lsub"/>
</dbReference>
<comment type="catalytic activity">
    <reaction evidence="2 11">
        <text>glutathione + H2O = L-cysteinylglycine + L-glutamate</text>
        <dbReference type="Rhea" id="RHEA:28807"/>
        <dbReference type="ChEBI" id="CHEBI:15377"/>
        <dbReference type="ChEBI" id="CHEBI:29985"/>
        <dbReference type="ChEBI" id="CHEBI:57925"/>
        <dbReference type="ChEBI" id="CHEBI:61694"/>
        <dbReference type="EC" id="3.4.19.13"/>
    </reaction>
</comment>
<keyword evidence="4 11" id="KW-0808">Transferase</keyword>
<evidence type="ECO:0000256" key="12">
    <source>
        <dbReference type="SAM" id="MobiDB-lite"/>
    </source>
</evidence>
<feature type="region of interest" description="Disordered" evidence="12">
    <location>
        <begin position="427"/>
        <end position="447"/>
    </location>
</feature>
<comment type="caution">
    <text evidence="13">The sequence shown here is derived from an EMBL/GenBank/DDBJ whole genome shotgun (WGS) entry which is preliminary data.</text>
</comment>
<name>A0A4R6E142_9RHOO</name>
<dbReference type="Gene3D" id="1.10.246.130">
    <property type="match status" value="1"/>
</dbReference>
<feature type="active site" description="Nucleophile" evidence="9">
    <location>
        <position position="448"/>
    </location>
</feature>
<feature type="binding site" evidence="10">
    <location>
        <position position="535"/>
    </location>
    <ligand>
        <name>L-glutamate</name>
        <dbReference type="ChEBI" id="CHEBI:29985"/>
    </ligand>
</feature>
<keyword evidence="5 11" id="KW-0378">Hydrolase</keyword>
<dbReference type="InterPro" id="IPR051792">
    <property type="entry name" value="GGT_bact"/>
</dbReference>
<dbReference type="InterPro" id="IPR000101">
    <property type="entry name" value="GGT_peptidase"/>
</dbReference>
<dbReference type="EC" id="3.4.19.13" evidence="11"/>
<evidence type="ECO:0000256" key="11">
    <source>
        <dbReference type="RuleBase" id="RU368036"/>
    </source>
</evidence>
<dbReference type="SUPFAM" id="SSF56235">
    <property type="entry name" value="N-terminal nucleophile aminohydrolases (Ntn hydrolases)"/>
    <property type="match status" value="1"/>
</dbReference>
<dbReference type="Pfam" id="PF01019">
    <property type="entry name" value="G_glu_transpept"/>
    <property type="match status" value="1"/>
</dbReference>
<evidence type="ECO:0000256" key="5">
    <source>
        <dbReference type="ARBA" id="ARBA00022801"/>
    </source>
</evidence>
<feature type="binding site" evidence="10">
    <location>
        <position position="488"/>
    </location>
    <ligand>
        <name>L-glutamate</name>
        <dbReference type="ChEBI" id="CHEBI:29985"/>
    </ligand>
</feature>
<feature type="region of interest" description="Disordered" evidence="12">
    <location>
        <begin position="1"/>
        <end position="44"/>
    </location>
</feature>
<dbReference type="Gene3D" id="3.60.20.40">
    <property type="match status" value="1"/>
</dbReference>
<evidence type="ECO:0000256" key="1">
    <source>
        <dbReference type="ARBA" id="ARBA00001049"/>
    </source>
</evidence>
<dbReference type="PRINTS" id="PR01210">
    <property type="entry name" value="GGTRANSPTASE"/>
</dbReference>
<dbReference type="GO" id="GO:0036374">
    <property type="term" value="F:glutathione hydrolase activity"/>
    <property type="evidence" value="ECO:0007669"/>
    <property type="project" value="UniProtKB-UniRule"/>
</dbReference>
<dbReference type="EC" id="2.3.2.2" evidence="11"/>
<evidence type="ECO:0000256" key="2">
    <source>
        <dbReference type="ARBA" id="ARBA00001089"/>
    </source>
</evidence>
<keyword evidence="6 11" id="KW-0865">Zymogen</keyword>
<feature type="binding site" evidence="10">
    <location>
        <position position="162"/>
    </location>
    <ligand>
        <name>L-glutamate</name>
        <dbReference type="ChEBI" id="CHEBI:29985"/>
    </ligand>
</feature>
<dbReference type="OrthoDB" id="5297205at2"/>
<dbReference type="GO" id="GO:0103068">
    <property type="term" value="F:leukotriene C4 gamma-glutamyl transferase activity"/>
    <property type="evidence" value="ECO:0007669"/>
    <property type="project" value="UniProtKB-EC"/>
</dbReference>
<accession>A0A4R6E142</accession>
<organism evidence="13 14">
    <name type="scientific">Azoarcus indigens</name>
    <dbReference type="NCBI Taxonomy" id="29545"/>
    <lineage>
        <taxon>Bacteria</taxon>
        <taxon>Pseudomonadati</taxon>
        <taxon>Pseudomonadota</taxon>
        <taxon>Betaproteobacteria</taxon>
        <taxon>Rhodocyclales</taxon>
        <taxon>Zoogloeaceae</taxon>
        <taxon>Azoarcus</taxon>
    </lineage>
</organism>
<dbReference type="NCBIfam" id="TIGR00066">
    <property type="entry name" value="g_glut_trans"/>
    <property type="match status" value="1"/>
</dbReference>
<dbReference type="UniPathway" id="UPA00204"/>
<dbReference type="PANTHER" id="PTHR43199">
    <property type="entry name" value="GLUTATHIONE HYDROLASE"/>
    <property type="match status" value="1"/>
</dbReference>
<protein>
    <recommendedName>
        <fullName evidence="11">Glutathione hydrolase proenzyme</fullName>
        <ecNumber evidence="11">2.3.2.2</ecNumber>
        <ecNumber evidence="11">3.4.19.13</ecNumber>
    </recommendedName>
    <component>
        <recommendedName>
            <fullName evidence="11">Glutathione hydrolase large chain</fullName>
        </recommendedName>
    </component>
    <component>
        <recommendedName>
            <fullName evidence="11">Glutathione hydrolase small chain</fullName>
        </recommendedName>
    </component>
</protein>
<reference evidence="13 14" key="1">
    <citation type="submission" date="2019-03" db="EMBL/GenBank/DDBJ databases">
        <title>Genomic Encyclopedia of Type Strains, Phase IV (KMG-IV): sequencing the most valuable type-strain genomes for metagenomic binning, comparative biology and taxonomic classification.</title>
        <authorList>
            <person name="Goeker M."/>
        </authorList>
    </citation>
    <scope>NUCLEOTIDE SEQUENCE [LARGE SCALE GENOMIC DNA]</scope>
    <source>
        <strain evidence="13 14">DSM 12121</strain>
    </source>
</reference>
<dbReference type="Proteomes" id="UP000295129">
    <property type="component" value="Unassembled WGS sequence"/>
</dbReference>